<gene>
    <name evidence="2" type="ORF">RRG08_055516</name>
</gene>
<proteinExistence type="predicted"/>
<accession>A0AAE1E2G0</accession>
<protein>
    <submittedName>
        <fullName evidence="2">Uncharacterized protein</fullName>
    </submittedName>
</protein>
<organism evidence="2 3">
    <name type="scientific">Elysia crispata</name>
    <name type="common">lettuce slug</name>
    <dbReference type="NCBI Taxonomy" id="231223"/>
    <lineage>
        <taxon>Eukaryota</taxon>
        <taxon>Metazoa</taxon>
        <taxon>Spiralia</taxon>
        <taxon>Lophotrochozoa</taxon>
        <taxon>Mollusca</taxon>
        <taxon>Gastropoda</taxon>
        <taxon>Heterobranchia</taxon>
        <taxon>Euthyneura</taxon>
        <taxon>Panpulmonata</taxon>
        <taxon>Sacoglossa</taxon>
        <taxon>Placobranchoidea</taxon>
        <taxon>Plakobranchidae</taxon>
        <taxon>Elysia</taxon>
    </lineage>
</organism>
<dbReference type="AlphaFoldDB" id="A0AAE1E2G0"/>
<sequence>MVLRSGVTYCLWVDSGRWLHAVCSWLSDSASGLRARLSEPKQKPRVSRATVPSPRPAPVSRCDIVSSSTKISPVASQAATPLALTSWHLIPRFERCVTEHNTIIDLIRFECLVTDMAARPGFSQKQLIKCEISQVGSGYRIIFFNQI</sequence>
<keyword evidence="3" id="KW-1185">Reference proteome</keyword>
<dbReference type="EMBL" id="JAWDGP010001470">
    <property type="protein sequence ID" value="KAK3791492.1"/>
    <property type="molecule type" value="Genomic_DNA"/>
</dbReference>
<evidence type="ECO:0000313" key="3">
    <source>
        <dbReference type="Proteomes" id="UP001283361"/>
    </source>
</evidence>
<evidence type="ECO:0000256" key="1">
    <source>
        <dbReference type="SAM" id="MobiDB-lite"/>
    </source>
</evidence>
<dbReference type="Proteomes" id="UP001283361">
    <property type="component" value="Unassembled WGS sequence"/>
</dbReference>
<feature type="region of interest" description="Disordered" evidence="1">
    <location>
        <begin position="37"/>
        <end position="57"/>
    </location>
</feature>
<comment type="caution">
    <text evidence="2">The sequence shown here is derived from an EMBL/GenBank/DDBJ whole genome shotgun (WGS) entry which is preliminary data.</text>
</comment>
<reference evidence="2" key="1">
    <citation type="journal article" date="2023" name="G3 (Bethesda)">
        <title>A reference genome for the long-term kleptoplast-retaining sea slug Elysia crispata morphotype clarki.</title>
        <authorList>
            <person name="Eastman K.E."/>
            <person name="Pendleton A.L."/>
            <person name="Shaikh M.A."/>
            <person name="Suttiyut T."/>
            <person name="Ogas R."/>
            <person name="Tomko P."/>
            <person name="Gavelis G."/>
            <person name="Widhalm J.R."/>
            <person name="Wisecaver J.H."/>
        </authorList>
    </citation>
    <scope>NUCLEOTIDE SEQUENCE</scope>
    <source>
        <strain evidence="2">ECLA1</strain>
    </source>
</reference>
<evidence type="ECO:0000313" key="2">
    <source>
        <dbReference type="EMBL" id="KAK3791492.1"/>
    </source>
</evidence>
<name>A0AAE1E2G0_9GAST</name>